<evidence type="ECO:0000259" key="3">
    <source>
        <dbReference type="Pfam" id="PF26133"/>
    </source>
</evidence>
<dbReference type="Pfam" id="PF13963">
    <property type="entry name" value="Transpos_assoc"/>
    <property type="match status" value="1"/>
</dbReference>
<proteinExistence type="predicted"/>
<organism evidence="4 5">
    <name type="scientific">Arabidopsis suecica</name>
    <name type="common">Swedish thale-cress</name>
    <name type="synonym">Cardaminopsis suecica</name>
    <dbReference type="NCBI Taxonomy" id="45249"/>
    <lineage>
        <taxon>Eukaryota</taxon>
        <taxon>Viridiplantae</taxon>
        <taxon>Streptophyta</taxon>
        <taxon>Embryophyta</taxon>
        <taxon>Tracheophyta</taxon>
        <taxon>Spermatophyta</taxon>
        <taxon>Magnoliopsida</taxon>
        <taxon>eudicotyledons</taxon>
        <taxon>Gunneridae</taxon>
        <taxon>Pentapetalae</taxon>
        <taxon>rosids</taxon>
        <taxon>malvids</taxon>
        <taxon>Brassicales</taxon>
        <taxon>Brassicaceae</taxon>
        <taxon>Camelineae</taxon>
        <taxon>Arabidopsis</taxon>
    </lineage>
</organism>
<feature type="region of interest" description="Disordered" evidence="1">
    <location>
        <begin position="712"/>
        <end position="740"/>
    </location>
</feature>
<evidence type="ECO:0000313" key="4">
    <source>
        <dbReference type="EMBL" id="KAG7545019.1"/>
    </source>
</evidence>
<evidence type="ECO:0000313" key="5">
    <source>
        <dbReference type="Proteomes" id="UP000694251"/>
    </source>
</evidence>
<dbReference type="InterPro" id="IPR004242">
    <property type="entry name" value="Transposase_21"/>
</dbReference>
<dbReference type="InterPro" id="IPR029480">
    <property type="entry name" value="Transpos_assoc"/>
</dbReference>
<feature type="domain" description="Transposase-associated" evidence="2">
    <location>
        <begin position="3"/>
        <end position="77"/>
    </location>
</feature>
<feature type="compositionally biased region" description="Low complexity" evidence="1">
    <location>
        <begin position="728"/>
        <end position="740"/>
    </location>
</feature>
<feature type="compositionally biased region" description="Acidic residues" evidence="1">
    <location>
        <begin position="518"/>
        <end position="536"/>
    </location>
</feature>
<dbReference type="Pfam" id="PF26133">
    <property type="entry name" value="DUF8039"/>
    <property type="match status" value="1"/>
</dbReference>
<dbReference type="AlphaFoldDB" id="A0A8T1YG82"/>
<dbReference type="Pfam" id="PF02992">
    <property type="entry name" value="Transposase_21"/>
    <property type="match status" value="1"/>
</dbReference>
<accession>A0A8T1YG82</accession>
<dbReference type="PANTHER" id="PTHR10775">
    <property type="entry name" value="OS08G0208400 PROTEIN"/>
    <property type="match status" value="1"/>
</dbReference>
<dbReference type="Proteomes" id="UP000694251">
    <property type="component" value="Chromosome 12"/>
</dbReference>
<name>A0A8T1YG82_ARASU</name>
<dbReference type="EMBL" id="JAEFBJ010000012">
    <property type="protein sequence ID" value="KAG7545019.1"/>
    <property type="molecule type" value="Genomic_DNA"/>
</dbReference>
<gene>
    <name evidence="4" type="ORF">ISN44_As12g005480</name>
</gene>
<evidence type="ECO:0000259" key="2">
    <source>
        <dbReference type="Pfam" id="PF13963"/>
    </source>
</evidence>
<reference evidence="4 5" key="1">
    <citation type="submission" date="2020-12" db="EMBL/GenBank/DDBJ databases">
        <title>Concerted genomic and epigenomic changes stabilize Arabidopsis allopolyploids.</title>
        <authorList>
            <person name="Chen Z."/>
        </authorList>
    </citation>
    <scope>NUCLEOTIDE SEQUENCE [LARGE SCALE GENOMIC DNA]</scope>
    <source>
        <strain evidence="4">As9502</strain>
        <tissue evidence="4">Leaf</tissue>
    </source>
</reference>
<feature type="region of interest" description="Disordered" evidence="1">
    <location>
        <begin position="105"/>
        <end position="130"/>
    </location>
</feature>
<dbReference type="InterPro" id="IPR058352">
    <property type="entry name" value="DUF8039"/>
</dbReference>
<dbReference type="PANTHER" id="PTHR10775:SF185">
    <property type="entry name" value="OS08G0208400 PROTEIN"/>
    <property type="match status" value="1"/>
</dbReference>
<feature type="region of interest" description="Disordered" evidence="1">
    <location>
        <begin position="511"/>
        <end position="536"/>
    </location>
</feature>
<feature type="domain" description="DUF8039" evidence="3">
    <location>
        <begin position="744"/>
        <end position="823"/>
    </location>
</feature>
<comment type="caution">
    <text evidence="4">The sequence shown here is derived from an EMBL/GenBank/DDBJ whole genome shotgun (WGS) entry which is preliminary data.</text>
</comment>
<sequence>MDKSWVWLPRNSIEYEKGATTFVYSSARSLGDPKEMFCPCKDCRNLCHQPVERVLEHLVIKGMDQKYKRNECWSKHGDIRTDKSDAEPRREFEAFDLIRTAFYDGEDHSDSQNQNGDDSQEAETKEESDFRKKLKEAETPLYFGCPKYTKVSAIMGLYRIKVKSGMSENYFDQLLSLVHDMLPGENVLPKSTNEIKKFLKVFGFGYETIHACKNDCILYRKEYELKDSCPRCSASRWERDKHTGEEKKGIPAKVLRYFPIKDRFRRMFRSKKMAEDLRWHFNNASEDGTMRHPVDSLAWAQVNNKWPEFAAEPRNLRLGLSTDGMNPFSIQNTKYSTWPVLLVNYNMAPTMCMKAENIMLTLLIPGPTAPSNNIDVYLAPLIDDLKDLWSEGIQVYDSFLKENFTLKAMLLWSISDYPALGTLAGCKVKGKQACNVCGKDTPFKWLKFSRKHVYLSNRKRLSPGHHYRRRRGWFDNTIEEGTPSRIQTGEEIFEILKDFRNDFGRPLERKSKRKRTDLEEDDMVSQDEYDEDTDQEDDVVVGEGEFCSAEQWYKIGRIPLGRHAAAVIVKSVSDETASLWRPTPSVFLLGGALGTKIAWPFDKIILDNDADSPIENKTAGSSATDGSHTKILIIDWNLADSVVAEGRLCLTDKDEMVNNMPLGHSAGIVNVEKVFNKNAYLWRPSPGKFLMKDVLHENIAWPLQSIQFVNSSPRNESAAADKRPSPPLSLSNSTGSTGSKSVKKKCILLDCKNSREKVAEGRVCPSNPSDTVHHMPLGANASKVWVEVSKVGDAAVWRPNSEIQTIADAVGSMVAWPNDKIMFV</sequence>
<protein>
    <submittedName>
        <fullName evidence="4">Transposase Tnp1/En/Spm-like</fullName>
    </submittedName>
</protein>
<evidence type="ECO:0000256" key="1">
    <source>
        <dbReference type="SAM" id="MobiDB-lite"/>
    </source>
</evidence>
<dbReference type="OrthoDB" id="1092181at2759"/>
<keyword evidence="5" id="KW-1185">Reference proteome</keyword>